<dbReference type="Proteomes" id="UP000471190">
    <property type="component" value="Unassembled WGS sequence"/>
</dbReference>
<dbReference type="Proteomes" id="UP000526625">
    <property type="component" value="Unassembled WGS sequence"/>
</dbReference>
<accession>A0A6P1C9M9</accession>
<keyword evidence="4" id="KW-1185">Reference proteome</keyword>
<sequence>MKLVPKLNLAKPGEGGANFTSGQAEDIAAQAELYLKLPARISEFGVFLAFILRQRLHIADHGVEAGEEDQRACRMVQIMQHRMVMPEQKAAQIIKGDGDRRHESGQEKRHVSLKEINHHAHLV</sequence>
<protein>
    <submittedName>
        <fullName evidence="2">Uncharacterized protein</fullName>
    </submittedName>
</protein>
<organism evidence="2 3">
    <name type="scientific">Rhizobium tropici</name>
    <dbReference type="NCBI Taxonomy" id="398"/>
    <lineage>
        <taxon>Bacteria</taxon>
        <taxon>Pseudomonadati</taxon>
        <taxon>Pseudomonadota</taxon>
        <taxon>Alphaproteobacteria</taxon>
        <taxon>Hyphomicrobiales</taxon>
        <taxon>Rhizobiaceae</taxon>
        <taxon>Rhizobium/Agrobacterium group</taxon>
        <taxon>Rhizobium</taxon>
    </lineage>
</organism>
<name>A0A6P1C9M9_RHITR</name>
<evidence type="ECO:0000313" key="2">
    <source>
        <dbReference type="EMBL" id="NEV12125.1"/>
    </source>
</evidence>
<dbReference type="RefSeq" id="WP_154660812.1">
    <property type="nucleotide sequence ID" value="NZ_JAADZA010000013.1"/>
</dbReference>
<dbReference type="AlphaFoldDB" id="A0A6P1C9M9"/>
<evidence type="ECO:0000313" key="4">
    <source>
        <dbReference type="Proteomes" id="UP000526625"/>
    </source>
</evidence>
<gene>
    <name evidence="1" type="ORF">GGD45_002942</name>
    <name evidence="2" type="ORF">GXW80_14120</name>
</gene>
<dbReference type="EMBL" id="JAADZA010000013">
    <property type="protein sequence ID" value="NEV12125.1"/>
    <property type="molecule type" value="Genomic_DNA"/>
</dbReference>
<reference evidence="2 3" key="1">
    <citation type="submission" date="2020-02" db="EMBL/GenBank/DDBJ databases">
        <title>Draft genome sequence of Rhizobium tropici.</title>
        <authorList>
            <person name="Khayi S."/>
            <person name="Jemo M."/>
        </authorList>
    </citation>
    <scope>NUCLEOTIDE SEQUENCE [LARGE SCALE GENOMIC DNA]</scope>
    <source>
        <strain evidence="2 3">A12</strain>
    </source>
</reference>
<evidence type="ECO:0000313" key="3">
    <source>
        <dbReference type="Proteomes" id="UP000471190"/>
    </source>
</evidence>
<dbReference type="EMBL" id="JACHBF010000007">
    <property type="protein sequence ID" value="MBB6492535.1"/>
    <property type="molecule type" value="Genomic_DNA"/>
</dbReference>
<evidence type="ECO:0000313" key="1">
    <source>
        <dbReference type="EMBL" id="MBB6492535.1"/>
    </source>
</evidence>
<comment type="caution">
    <text evidence="2">The sequence shown here is derived from an EMBL/GenBank/DDBJ whole genome shotgun (WGS) entry which is preliminary data.</text>
</comment>
<proteinExistence type="predicted"/>
<reference evidence="1 4" key="2">
    <citation type="submission" date="2020-08" db="EMBL/GenBank/DDBJ databases">
        <title>Genomic Encyclopedia of Type Strains, Phase IV (KMG-V): Genome sequencing to study the core and pangenomes of soil and plant-associated prokaryotes.</title>
        <authorList>
            <person name="Whitman W."/>
        </authorList>
    </citation>
    <scope>NUCLEOTIDE SEQUENCE [LARGE SCALE GENOMIC DNA]</scope>
    <source>
        <strain evidence="1 4">SEMIA 4059</strain>
    </source>
</reference>